<dbReference type="PANTHER" id="PTHR34702:SF1">
    <property type="entry name" value="NA(+)_H(+) ANTIPORTER SUBUNIT F"/>
    <property type="match status" value="1"/>
</dbReference>
<protein>
    <submittedName>
        <fullName evidence="9">pH regulation protein F</fullName>
    </submittedName>
</protein>
<dbReference type="PANTHER" id="PTHR34702">
    <property type="entry name" value="NA(+)/H(+) ANTIPORTER SUBUNIT F1"/>
    <property type="match status" value="1"/>
</dbReference>
<reference evidence="9 10" key="1">
    <citation type="submission" date="2018-05" db="EMBL/GenBank/DDBJ databases">
        <title>Leucothrix arctica sp. nov., isolated from Arctic seawater.</title>
        <authorList>
            <person name="Choi A."/>
            <person name="Baek K."/>
        </authorList>
    </citation>
    <scope>NUCLEOTIDE SEQUENCE [LARGE SCALE GENOMIC DNA]</scope>
    <source>
        <strain evidence="9 10">JCM 18388</strain>
    </source>
</reference>
<feature type="transmembrane region" description="Helical" evidence="8">
    <location>
        <begin position="33"/>
        <end position="52"/>
    </location>
</feature>
<sequence>MELAINIALALTAFGIIAGCIRMYKGPTPADRIVALDLITILLVAVSSLLALRLGNAAYLDLGLALALIGFLATVGFARYLEHSNIPVSDEEDRALAKAARGVNTATSGDQTND</sequence>
<evidence type="ECO:0000256" key="6">
    <source>
        <dbReference type="ARBA" id="ARBA00022989"/>
    </source>
</evidence>
<dbReference type="Proteomes" id="UP000245539">
    <property type="component" value="Unassembled WGS sequence"/>
</dbReference>
<dbReference type="OrthoDB" id="9800226at2"/>
<dbReference type="RefSeq" id="WP_109835624.1">
    <property type="nucleotide sequence ID" value="NZ_QGKM01000001.1"/>
</dbReference>
<dbReference type="AlphaFoldDB" id="A0A317CWJ5"/>
<feature type="transmembrane region" description="Helical" evidence="8">
    <location>
        <begin position="58"/>
        <end position="78"/>
    </location>
</feature>
<evidence type="ECO:0000313" key="9">
    <source>
        <dbReference type="EMBL" id="PWR00643.1"/>
    </source>
</evidence>
<comment type="subcellular location">
    <subcellularLocation>
        <location evidence="1">Cell membrane</location>
        <topology evidence="1">Multi-pass membrane protein</topology>
    </subcellularLocation>
</comment>
<feature type="transmembrane region" description="Helical" evidence="8">
    <location>
        <begin position="6"/>
        <end position="24"/>
    </location>
</feature>
<keyword evidence="7 8" id="KW-0472">Membrane</keyword>
<dbReference type="Pfam" id="PF04066">
    <property type="entry name" value="MrpF_PhaF"/>
    <property type="match status" value="1"/>
</dbReference>
<evidence type="ECO:0000256" key="3">
    <source>
        <dbReference type="ARBA" id="ARBA00022448"/>
    </source>
</evidence>
<keyword evidence="4" id="KW-1003">Cell membrane</keyword>
<organism evidence="9 10">
    <name type="scientific">Leucothrix pacifica</name>
    <dbReference type="NCBI Taxonomy" id="1247513"/>
    <lineage>
        <taxon>Bacteria</taxon>
        <taxon>Pseudomonadati</taxon>
        <taxon>Pseudomonadota</taxon>
        <taxon>Gammaproteobacteria</taxon>
        <taxon>Thiotrichales</taxon>
        <taxon>Thiotrichaceae</taxon>
        <taxon>Leucothrix</taxon>
    </lineage>
</organism>
<keyword evidence="3" id="KW-0813">Transport</keyword>
<gene>
    <name evidence="9" type="ORF">DKW60_00095</name>
</gene>
<keyword evidence="10" id="KW-1185">Reference proteome</keyword>
<evidence type="ECO:0000256" key="7">
    <source>
        <dbReference type="ARBA" id="ARBA00023136"/>
    </source>
</evidence>
<evidence type="ECO:0000256" key="5">
    <source>
        <dbReference type="ARBA" id="ARBA00022692"/>
    </source>
</evidence>
<accession>A0A317CWJ5</accession>
<dbReference type="GO" id="GO:0015385">
    <property type="term" value="F:sodium:proton antiporter activity"/>
    <property type="evidence" value="ECO:0007669"/>
    <property type="project" value="TreeGrafter"/>
</dbReference>
<dbReference type="GO" id="GO:0005886">
    <property type="term" value="C:plasma membrane"/>
    <property type="evidence" value="ECO:0007669"/>
    <property type="project" value="UniProtKB-SubCell"/>
</dbReference>
<evidence type="ECO:0000313" key="10">
    <source>
        <dbReference type="Proteomes" id="UP000245539"/>
    </source>
</evidence>
<keyword evidence="6 8" id="KW-1133">Transmembrane helix</keyword>
<dbReference type="EMBL" id="QGKM01000001">
    <property type="protein sequence ID" value="PWR00643.1"/>
    <property type="molecule type" value="Genomic_DNA"/>
</dbReference>
<evidence type="ECO:0000256" key="4">
    <source>
        <dbReference type="ARBA" id="ARBA00022475"/>
    </source>
</evidence>
<dbReference type="InterPro" id="IPR007208">
    <property type="entry name" value="MrpF/PhaF-like"/>
</dbReference>
<proteinExistence type="inferred from homology"/>
<keyword evidence="5 8" id="KW-0812">Transmembrane</keyword>
<evidence type="ECO:0000256" key="1">
    <source>
        <dbReference type="ARBA" id="ARBA00004651"/>
    </source>
</evidence>
<name>A0A317CWJ5_9GAMM</name>
<evidence type="ECO:0000256" key="2">
    <source>
        <dbReference type="ARBA" id="ARBA00009212"/>
    </source>
</evidence>
<comment type="caution">
    <text evidence="9">The sequence shown here is derived from an EMBL/GenBank/DDBJ whole genome shotgun (WGS) entry which is preliminary data.</text>
</comment>
<evidence type="ECO:0000256" key="8">
    <source>
        <dbReference type="SAM" id="Phobius"/>
    </source>
</evidence>
<comment type="similarity">
    <text evidence="2">Belongs to the CPA3 antiporters (TC 2.A.63) subunit F family.</text>
</comment>